<protein>
    <recommendedName>
        <fullName evidence="4">RRM domain-containing protein</fullName>
    </recommendedName>
</protein>
<feature type="region of interest" description="Disordered" evidence="3">
    <location>
        <begin position="1"/>
        <end position="73"/>
    </location>
</feature>
<feature type="compositionally biased region" description="Basic and acidic residues" evidence="3">
    <location>
        <begin position="36"/>
        <end position="45"/>
    </location>
</feature>
<dbReference type="CDD" id="cd12532">
    <property type="entry name" value="RRM3_MEI2_fungi"/>
    <property type="match status" value="1"/>
</dbReference>
<feature type="compositionally biased region" description="Basic and acidic residues" evidence="3">
    <location>
        <begin position="664"/>
        <end position="675"/>
    </location>
</feature>
<accession>A0A3E2HR79</accession>
<organism evidence="5 6">
    <name type="scientific">Scytalidium lignicola</name>
    <name type="common">Hyphomycete</name>
    <dbReference type="NCBI Taxonomy" id="5539"/>
    <lineage>
        <taxon>Eukaryota</taxon>
        <taxon>Fungi</taxon>
        <taxon>Dikarya</taxon>
        <taxon>Ascomycota</taxon>
        <taxon>Pezizomycotina</taxon>
        <taxon>Leotiomycetes</taxon>
        <taxon>Leotiomycetes incertae sedis</taxon>
        <taxon>Scytalidium</taxon>
    </lineage>
</organism>
<dbReference type="InterPro" id="IPR035979">
    <property type="entry name" value="RBD_domain_sf"/>
</dbReference>
<gene>
    <name evidence="5" type="ORF">B7463_g517</name>
</gene>
<evidence type="ECO:0000259" key="4">
    <source>
        <dbReference type="PROSITE" id="PS50102"/>
    </source>
</evidence>
<dbReference type="PANTHER" id="PTHR23189">
    <property type="entry name" value="RNA RECOGNITION MOTIF-CONTAINING"/>
    <property type="match status" value="1"/>
</dbReference>
<dbReference type="InterPro" id="IPR007201">
    <property type="entry name" value="Mei2-like_Rrm_C"/>
</dbReference>
<feature type="compositionally biased region" description="Polar residues" evidence="3">
    <location>
        <begin position="46"/>
        <end position="61"/>
    </location>
</feature>
<dbReference type="Proteomes" id="UP000258309">
    <property type="component" value="Unassembled WGS sequence"/>
</dbReference>
<feature type="non-terminal residue" evidence="5">
    <location>
        <position position="692"/>
    </location>
</feature>
<feature type="non-terminal residue" evidence="5">
    <location>
        <position position="1"/>
    </location>
</feature>
<dbReference type="STRING" id="5539.A0A3E2HR79"/>
<dbReference type="InterPro" id="IPR034862">
    <property type="entry name" value="Fungal_Mei2-like_RRM3"/>
</dbReference>
<evidence type="ECO:0000313" key="6">
    <source>
        <dbReference type="Proteomes" id="UP000258309"/>
    </source>
</evidence>
<feature type="region of interest" description="Disordered" evidence="3">
    <location>
        <begin position="659"/>
        <end position="692"/>
    </location>
</feature>
<evidence type="ECO:0000256" key="3">
    <source>
        <dbReference type="SAM" id="MobiDB-lite"/>
    </source>
</evidence>
<dbReference type="GO" id="GO:0003723">
    <property type="term" value="F:RNA binding"/>
    <property type="evidence" value="ECO:0007669"/>
    <property type="project" value="UniProtKB-UniRule"/>
</dbReference>
<feature type="compositionally biased region" description="Basic and acidic residues" evidence="3">
    <location>
        <begin position="683"/>
        <end position="692"/>
    </location>
</feature>
<sequence>MAPSGSLKLESPSSVFGAGESLEGTPDTRLTAFSPEDTKNSKQEGHPNTGSSQKTESNDPFVSTDPVRENDQKLSPDASIFLPFYLKIGSAATPQPTTGGGLGATFSIDHVNHHLRDPATTSTSKLSTVSQNEQSTFGNFSAGIGATRCLKITGKYNEDIQKIVHDTAKKLSGRGFSFKGSQRIHSIGNVVYLRLSNIDDSVVMHSAIKQENMHCVVEYIQPAIFGQVVNPGSAILQSNHEGQVMMTGKYPLSNPFRTKEFEDGLRAMLSADGSLYAWQKLSTPEADTFKLVVEFSDVALARRAVHRCSGKSVQGIVVSVSMYTPDLDSVPSLNHTTRKDNGSDNLHELLGNMAVEELQRTFRSTNLLPTTPSFINPLEKGSMSSNTDRSNLMARMTTPLNIPVIRQIPPIGGPNNSYINDRDLGHSMSISTVRSNFTQYPNHIHDFNNSMGYSESPQHRRDIGQEIARRHQYNWRSQDFRLDGRRRTNSNNNYVDIDRIKQGIDVRTTVMLRNIPNKVDQATLKSIVDESSHGLYDFMYLRIDFSNNCNVGYAFINFTDPLDIVKFVEMRANKKWHCFKSDKIAEVSYATIQGKDCLVQKFRNSSVMLEPEHCKPKLFFTQSDPYGRAGEEDQFPPVDNPSKLKRSCENAEHIGLFAPSAGHQLRDEQRRRQSQYDRGTSLAEREEYFGRL</sequence>
<feature type="domain" description="RRM" evidence="4">
    <location>
        <begin position="508"/>
        <end position="592"/>
    </location>
</feature>
<keyword evidence="6" id="KW-1185">Reference proteome</keyword>
<comment type="caution">
    <text evidence="5">The sequence shown here is derived from an EMBL/GenBank/DDBJ whole genome shotgun (WGS) entry which is preliminary data.</text>
</comment>
<dbReference type="OrthoDB" id="417481at2759"/>
<evidence type="ECO:0000256" key="2">
    <source>
        <dbReference type="PROSITE-ProRule" id="PRU00176"/>
    </source>
</evidence>
<dbReference type="PROSITE" id="PS50102">
    <property type="entry name" value="RRM"/>
    <property type="match status" value="1"/>
</dbReference>
<dbReference type="InterPro" id="IPR000504">
    <property type="entry name" value="RRM_dom"/>
</dbReference>
<dbReference type="OMA" id="WHRFKSD"/>
<dbReference type="Pfam" id="PF04059">
    <property type="entry name" value="RRM_2"/>
    <property type="match status" value="1"/>
</dbReference>
<evidence type="ECO:0000313" key="5">
    <source>
        <dbReference type="EMBL" id="RFU35802.1"/>
    </source>
</evidence>
<name>A0A3E2HR79_SCYLI</name>
<dbReference type="EMBL" id="NCSJ02000004">
    <property type="protein sequence ID" value="RFU35802.1"/>
    <property type="molecule type" value="Genomic_DNA"/>
</dbReference>
<keyword evidence="1 2" id="KW-0694">RNA-binding</keyword>
<evidence type="ECO:0000256" key="1">
    <source>
        <dbReference type="ARBA" id="ARBA00022884"/>
    </source>
</evidence>
<reference evidence="5 6" key="1">
    <citation type="submission" date="2018-05" db="EMBL/GenBank/DDBJ databases">
        <title>Draft genome sequence of Scytalidium lignicola DSM 105466, a ubiquitous saprotrophic fungus.</title>
        <authorList>
            <person name="Buettner E."/>
            <person name="Gebauer A.M."/>
            <person name="Hofrichter M."/>
            <person name="Liers C."/>
            <person name="Kellner H."/>
        </authorList>
    </citation>
    <scope>NUCLEOTIDE SEQUENCE [LARGE SCALE GENOMIC DNA]</scope>
    <source>
        <strain evidence="5 6">DSM 105466</strain>
    </source>
</reference>
<dbReference type="AlphaFoldDB" id="A0A3E2HR79"/>
<proteinExistence type="predicted"/>
<dbReference type="SUPFAM" id="SSF54928">
    <property type="entry name" value="RNA-binding domain, RBD"/>
    <property type="match status" value="1"/>
</dbReference>